<sequence length="334" mass="37603">MVAKMVMVMLLVVLIITNFDATTSDGVLTYGFYEEKCPYLEDIVRHTVASAVYRDPGIAASLLRLHFHDCFVMGCDASVLLDGIEGMVSEKQAGPNINSLRGFKVIDWIKHQLEEACPYTVSCADILAIVARDAVELRGGPRWEVPLGRRDSFKASFDGANTYIPAPNSSLEILIANFKQQGLDEYDLVALSGSHTIGKARCLSFRQGIYDPNSERLHHYHHHKRYKTTFRQTLRSICPETGRDNRPAALDYSTQFLFDNHYYINVLQGRGLLPSDNVLLAEEEHGIASLVWEYAYNRGAFFRDFAKSMVKMGNIGVLIGEQGEIRRNCRLINT</sequence>
<evidence type="ECO:0000313" key="1">
    <source>
        <dbReference type="EMBL" id="KAI4303299.1"/>
    </source>
</evidence>
<reference evidence="2" key="1">
    <citation type="journal article" date="2023" name="Front. Plant Sci.">
        <title>Chromosomal-level genome assembly of Melastoma candidum provides insights into trichome evolution.</title>
        <authorList>
            <person name="Zhong Y."/>
            <person name="Wu W."/>
            <person name="Sun C."/>
            <person name="Zou P."/>
            <person name="Liu Y."/>
            <person name="Dai S."/>
            <person name="Zhou R."/>
        </authorList>
    </citation>
    <scope>NUCLEOTIDE SEQUENCE [LARGE SCALE GENOMIC DNA]</scope>
</reference>
<dbReference type="Proteomes" id="UP001057402">
    <property type="component" value="Chromosome 12"/>
</dbReference>
<keyword evidence="2" id="KW-1185">Reference proteome</keyword>
<name>A0ACB9L1T9_9MYRT</name>
<protein>
    <submittedName>
        <fullName evidence="1">Uncharacterized protein</fullName>
    </submittedName>
</protein>
<proteinExistence type="predicted"/>
<accession>A0ACB9L1T9</accession>
<evidence type="ECO:0000313" key="2">
    <source>
        <dbReference type="Proteomes" id="UP001057402"/>
    </source>
</evidence>
<dbReference type="EMBL" id="CM042891">
    <property type="protein sequence ID" value="KAI4303299.1"/>
    <property type="molecule type" value="Genomic_DNA"/>
</dbReference>
<comment type="caution">
    <text evidence="1">The sequence shown here is derived from an EMBL/GenBank/DDBJ whole genome shotgun (WGS) entry which is preliminary data.</text>
</comment>
<gene>
    <name evidence="1" type="ORF">MLD38_038946</name>
</gene>
<organism evidence="1 2">
    <name type="scientific">Melastoma candidum</name>
    <dbReference type="NCBI Taxonomy" id="119954"/>
    <lineage>
        <taxon>Eukaryota</taxon>
        <taxon>Viridiplantae</taxon>
        <taxon>Streptophyta</taxon>
        <taxon>Embryophyta</taxon>
        <taxon>Tracheophyta</taxon>
        <taxon>Spermatophyta</taxon>
        <taxon>Magnoliopsida</taxon>
        <taxon>eudicotyledons</taxon>
        <taxon>Gunneridae</taxon>
        <taxon>Pentapetalae</taxon>
        <taxon>rosids</taxon>
        <taxon>malvids</taxon>
        <taxon>Myrtales</taxon>
        <taxon>Melastomataceae</taxon>
        <taxon>Melastomatoideae</taxon>
        <taxon>Melastomateae</taxon>
        <taxon>Melastoma</taxon>
    </lineage>
</organism>